<dbReference type="PATRIC" id="fig|1396.539.peg.44"/>
<dbReference type="NCBIfam" id="TIGR00250">
    <property type="entry name" value="RNAse_H_YqgF"/>
    <property type="match status" value="1"/>
</dbReference>
<dbReference type="HAMAP" id="MF_00651">
    <property type="entry name" value="Nuclease_YqgF"/>
    <property type="match status" value="1"/>
</dbReference>
<evidence type="ECO:0000256" key="3">
    <source>
        <dbReference type="ARBA" id="ARBA00022517"/>
    </source>
</evidence>
<dbReference type="CDD" id="cd16964">
    <property type="entry name" value="YqgF"/>
    <property type="match status" value="1"/>
</dbReference>
<dbReference type="SUPFAM" id="SSF53098">
    <property type="entry name" value="Ribonuclease H-like"/>
    <property type="match status" value="1"/>
</dbReference>
<evidence type="ECO:0000259" key="7">
    <source>
        <dbReference type="SMART" id="SM00732"/>
    </source>
</evidence>
<dbReference type="GO" id="GO:0016788">
    <property type="term" value="F:hydrolase activity, acting on ester bonds"/>
    <property type="evidence" value="ECO:0007669"/>
    <property type="project" value="UniProtKB-UniRule"/>
</dbReference>
<evidence type="ECO:0000256" key="4">
    <source>
        <dbReference type="ARBA" id="ARBA00022722"/>
    </source>
</evidence>
<dbReference type="SMART" id="SM00732">
    <property type="entry name" value="YqgFc"/>
    <property type="match status" value="1"/>
</dbReference>
<dbReference type="RefSeq" id="WP_063222868.1">
    <property type="nucleotide sequence ID" value="NZ_CP091444.1"/>
</dbReference>
<gene>
    <name evidence="8" type="ORF">B4082_2676</name>
</gene>
<dbReference type="Gene3D" id="3.30.420.140">
    <property type="entry name" value="YqgF/RNase H-like domain"/>
    <property type="match status" value="1"/>
</dbReference>
<keyword evidence="4 6" id="KW-0540">Nuclease</keyword>
<dbReference type="EMBL" id="LJKA01000042">
    <property type="protein sequence ID" value="KZD34382.1"/>
    <property type="molecule type" value="Genomic_DNA"/>
</dbReference>
<dbReference type="InterPro" id="IPR006641">
    <property type="entry name" value="YqgF/RNaseH-like_dom"/>
</dbReference>
<organism evidence="8 9">
    <name type="scientific">Bacillus cereus</name>
    <dbReference type="NCBI Taxonomy" id="1396"/>
    <lineage>
        <taxon>Bacteria</taxon>
        <taxon>Bacillati</taxon>
        <taxon>Bacillota</taxon>
        <taxon>Bacilli</taxon>
        <taxon>Bacillales</taxon>
        <taxon>Bacillaceae</taxon>
        <taxon>Bacillus</taxon>
        <taxon>Bacillus cereus group</taxon>
    </lineage>
</organism>
<comment type="caution">
    <text evidence="8">The sequence shown here is derived from an EMBL/GenBank/DDBJ whole genome shotgun (WGS) entry which is preliminary data.</text>
</comment>
<evidence type="ECO:0000256" key="1">
    <source>
        <dbReference type="ARBA" id="ARBA00002286"/>
    </source>
</evidence>
<dbReference type="PANTHER" id="PTHR33317:SF4">
    <property type="entry name" value="POLYNUCLEOTIDYL TRANSFERASE, RIBONUCLEASE H-LIKE SUPERFAMILY PROTEIN"/>
    <property type="match status" value="1"/>
</dbReference>
<accession>A0A161RI97</accession>
<comment type="function">
    <text evidence="1">Involved in the transposition of the insertion sequence.</text>
</comment>
<feature type="domain" description="YqgF/RNase H-like" evidence="7">
    <location>
        <begin position="1"/>
        <end position="103"/>
    </location>
</feature>
<evidence type="ECO:0000256" key="2">
    <source>
        <dbReference type="ARBA" id="ARBA00022490"/>
    </source>
</evidence>
<dbReference type="FunFam" id="3.30.420.140:FF:000003">
    <property type="entry name" value="Putative pre-16S rRNA nuclease"/>
    <property type="match status" value="1"/>
</dbReference>
<dbReference type="AlphaFoldDB" id="A0A161RI97"/>
<reference evidence="8 9" key="1">
    <citation type="submission" date="2015-09" db="EMBL/GenBank/DDBJ databases">
        <title>Bacillus cereus food isolates.</title>
        <authorList>
            <person name="Boekhorst J."/>
        </authorList>
    </citation>
    <scope>NUCLEOTIDE SEQUENCE [LARGE SCALE GENOMIC DNA]</scope>
    <source>
        <strain evidence="8 9">B4082</strain>
    </source>
</reference>
<evidence type="ECO:0000313" key="9">
    <source>
        <dbReference type="Proteomes" id="UP000076501"/>
    </source>
</evidence>
<evidence type="ECO:0000313" key="8">
    <source>
        <dbReference type="EMBL" id="KZD34382.1"/>
    </source>
</evidence>
<dbReference type="InterPro" id="IPR005227">
    <property type="entry name" value="YqgF"/>
</dbReference>
<dbReference type="GO" id="GO:0005829">
    <property type="term" value="C:cytosol"/>
    <property type="evidence" value="ECO:0007669"/>
    <property type="project" value="TreeGrafter"/>
</dbReference>
<name>A0A161RI97_BACCE</name>
<sequence length="137" mass="15281">MRILGLDVGTKTVGVAISDEMGWTAQGLETIKINEERGNFGFDRISELVKQYNVDKIVVGLPKNMNGTIGPRGEACQQFAENLRELLQLDVVMWDERLSTMAAERLLISADVSRKKRKQVIDKMAAVVILQGFLDSK</sequence>
<dbReference type="EC" id="3.1.-.-" evidence="6"/>
<dbReference type="InterPro" id="IPR037027">
    <property type="entry name" value="YqgF/RNaseH-like_dom_sf"/>
</dbReference>
<comment type="function">
    <text evidence="6">Could be a nuclease involved in processing of the 5'-end of pre-16S rRNA.</text>
</comment>
<comment type="similarity">
    <text evidence="6">Belongs to the YqgF HJR family.</text>
</comment>
<keyword evidence="2 6" id="KW-0963">Cytoplasm</keyword>
<dbReference type="Pfam" id="PF03652">
    <property type="entry name" value="RuvX"/>
    <property type="match status" value="1"/>
</dbReference>
<keyword evidence="3 6" id="KW-0690">Ribosome biogenesis</keyword>
<dbReference type="GO" id="GO:0000967">
    <property type="term" value="P:rRNA 5'-end processing"/>
    <property type="evidence" value="ECO:0007669"/>
    <property type="project" value="UniProtKB-UniRule"/>
</dbReference>
<evidence type="ECO:0000256" key="6">
    <source>
        <dbReference type="HAMAP-Rule" id="MF_00651"/>
    </source>
</evidence>
<comment type="subcellular location">
    <subcellularLocation>
        <location evidence="6">Cytoplasm</location>
    </subcellularLocation>
</comment>
<protein>
    <recommendedName>
        <fullName evidence="6">Putative pre-16S rRNA nuclease</fullName>
        <ecNumber evidence="6">3.1.-.-</ecNumber>
    </recommendedName>
</protein>
<dbReference type="PANTHER" id="PTHR33317">
    <property type="entry name" value="POLYNUCLEOTIDYL TRANSFERASE, RIBONUCLEASE H-LIKE SUPERFAMILY PROTEIN"/>
    <property type="match status" value="1"/>
</dbReference>
<keyword evidence="5 6" id="KW-0378">Hydrolase</keyword>
<proteinExistence type="inferred from homology"/>
<dbReference type="Proteomes" id="UP000076501">
    <property type="component" value="Unassembled WGS sequence"/>
</dbReference>
<dbReference type="GO" id="GO:0004518">
    <property type="term" value="F:nuclease activity"/>
    <property type="evidence" value="ECO:0007669"/>
    <property type="project" value="UniProtKB-KW"/>
</dbReference>
<evidence type="ECO:0000256" key="5">
    <source>
        <dbReference type="ARBA" id="ARBA00022801"/>
    </source>
</evidence>
<dbReference type="InterPro" id="IPR012337">
    <property type="entry name" value="RNaseH-like_sf"/>
</dbReference>